<dbReference type="AlphaFoldDB" id="A0A384JMN0"/>
<dbReference type="OrthoDB" id="3516260at2759"/>
<organism evidence="2 3">
    <name type="scientific">Botryotinia fuckeliana (strain B05.10)</name>
    <name type="common">Noble rot fungus</name>
    <name type="synonym">Botrytis cinerea</name>
    <dbReference type="NCBI Taxonomy" id="332648"/>
    <lineage>
        <taxon>Eukaryota</taxon>
        <taxon>Fungi</taxon>
        <taxon>Dikarya</taxon>
        <taxon>Ascomycota</taxon>
        <taxon>Pezizomycotina</taxon>
        <taxon>Leotiomycetes</taxon>
        <taxon>Helotiales</taxon>
        <taxon>Sclerotiniaceae</taxon>
        <taxon>Botrytis</taxon>
    </lineage>
</organism>
<gene>
    <name evidence="2" type="ORF">BCIN_07g03450</name>
</gene>
<reference evidence="2 3" key="2">
    <citation type="journal article" date="2012" name="Eukaryot. Cell">
        <title>Genome update of Botrytis cinerea strains B05.10 and T4.</title>
        <authorList>
            <person name="Staats M."/>
            <person name="van Kan J.A."/>
        </authorList>
    </citation>
    <scope>NUCLEOTIDE SEQUENCE [LARGE SCALE GENOMIC DNA]</scope>
    <source>
        <strain evidence="2 3">B05.10</strain>
    </source>
</reference>
<evidence type="ECO:0000256" key="1">
    <source>
        <dbReference type="SAM" id="MobiDB-lite"/>
    </source>
</evidence>
<dbReference type="OMA" id="RGCATFA"/>
<dbReference type="EMBL" id="CP009811">
    <property type="protein sequence ID" value="ATZ51762.1"/>
    <property type="molecule type" value="Genomic_DNA"/>
</dbReference>
<dbReference type="KEGG" id="bfu:BCIN_07g03450"/>
<name>A0A384JMN0_BOTFB</name>
<keyword evidence="3" id="KW-1185">Reference proteome</keyword>
<dbReference type="Proteomes" id="UP000001798">
    <property type="component" value="Chromosome 7"/>
</dbReference>
<reference evidence="2 3" key="3">
    <citation type="journal article" date="2017" name="Mol. Plant Pathol.">
        <title>A gapless genome sequence of the fungus Botrytis cinerea.</title>
        <authorList>
            <person name="Van Kan J.A."/>
            <person name="Stassen J.H."/>
            <person name="Mosbach A."/>
            <person name="Van Der Lee T.A."/>
            <person name="Faino L."/>
            <person name="Farmer A.D."/>
            <person name="Papasotiriou D.G."/>
            <person name="Zhou S."/>
            <person name="Seidl M.F."/>
            <person name="Cottam E."/>
            <person name="Edel D."/>
            <person name="Hahn M."/>
            <person name="Schwartz D.C."/>
            <person name="Dietrich R.A."/>
            <person name="Widdison S."/>
            <person name="Scalliet G."/>
        </authorList>
    </citation>
    <scope>NUCLEOTIDE SEQUENCE [LARGE SCALE GENOMIC DNA]</scope>
    <source>
        <strain evidence="2 3">B05.10</strain>
    </source>
</reference>
<evidence type="ECO:0000313" key="3">
    <source>
        <dbReference type="Proteomes" id="UP000001798"/>
    </source>
</evidence>
<dbReference type="GeneID" id="5429406"/>
<protein>
    <submittedName>
        <fullName evidence="2">Uncharacterized protein</fullName>
    </submittedName>
</protein>
<feature type="region of interest" description="Disordered" evidence="1">
    <location>
        <begin position="690"/>
        <end position="711"/>
    </location>
</feature>
<evidence type="ECO:0000313" key="2">
    <source>
        <dbReference type="EMBL" id="ATZ51762.1"/>
    </source>
</evidence>
<accession>A0A384JMN0</accession>
<reference evidence="2 3" key="1">
    <citation type="journal article" date="2011" name="PLoS Genet.">
        <title>Genomic analysis of the necrotrophic fungal pathogens Sclerotinia sclerotiorum and Botrytis cinerea.</title>
        <authorList>
            <person name="Amselem J."/>
            <person name="Cuomo C.A."/>
            <person name="van Kan J.A."/>
            <person name="Viaud M."/>
            <person name="Benito E.P."/>
            <person name="Couloux A."/>
            <person name="Coutinho P.M."/>
            <person name="de Vries R.P."/>
            <person name="Dyer P.S."/>
            <person name="Fillinger S."/>
            <person name="Fournier E."/>
            <person name="Gout L."/>
            <person name="Hahn M."/>
            <person name="Kohn L."/>
            <person name="Lapalu N."/>
            <person name="Plummer K.M."/>
            <person name="Pradier J.M."/>
            <person name="Quevillon E."/>
            <person name="Sharon A."/>
            <person name="Simon A."/>
            <person name="ten Have A."/>
            <person name="Tudzynski B."/>
            <person name="Tudzynski P."/>
            <person name="Wincker P."/>
            <person name="Andrew M."/>
            <person name="Anthouard V."/>
            <person name="Beever R.E."/>
            <person name="Beffa R."/>
            <person name="Benoit I."/>
            <person name="Bouzid O."/>
            <person name="Brault B."/>
            <person name="Chen Z."/>
            <person name="Choquer M."/>
            <person name="Collemare J."/>
            <person name="Cotton P."/>
            <person name="Danchin E.G."/>
            <person name="Da Silva C."/>
            <person name="Gautier A."/>
            <person name="Giraud C."/>
            <person name="Giraud T."/>
            <person name="Gonzalez C."/>
            <person name="Grossetete S."/>
            <person name="Guldener U."/>
            <person name="Henrissat B."/>
            <person name="Howlett B.J."/>
            <person name="Kodira C."/>
            <person name="Kretschmer M."/>
            <person name="Lappartient A."/>
            <person name="Leroch M."/>
            <person name="Levis C."/>
            <person name="Mauceli E."/>
            <person name="Neuveglise C."/>
            <person name="Oeser B."/>
            <person name="Pearson M."/>
            <person name="Poulain J."/>
            <person name="Poussereau N."/>
            <person name="Quesneville H."/>
            <person name="Rascle C."/>
            <person name="Schumacher J."/>
            <person name="Segurens B."/>
            <person name="Sexton A."/>
            <person name="Silva E."/>
            <person name="Sirven C."/>
            <person name="Soanes D.M."/>
            <person name="Talbot N.J."/>
            <person name="Templeton M."/>
            <person name="Yandava C."/>
            <person name="Yarden O."/>
            <person name="Zeng Q."/>
            <person name="Rollins J.A."/>
            <person name="Lebrun M.H."/>
            <person name="Dickman M."/>
        </authorList>
    </citation>
    <scope>NUCLEOTIDE SEQUENCE [LARGE SCALE GENOMIC DNA]</scope>
    <source>
        <strain evidence="2 3">B05.10</strain>
    </source>
</reference>
<sequence>MSLSKPSIPVQRCPPNCRGCATFAAFGGGYFPPQTPGGALYQCYEYALALGLIEGPPSSTIENEDLVPAPLAIPAKSAKRPTGKPIALAAQSSPSPSFVPFPVGVSKATRKKMEAIAAGPYSFEEKVELMTLEAAKDPQSALYRSILAKSHQNDSFAGPTMAQLDKDATSSLPLSVADVYEETNATYPLGHSYLPPGVVPLPSDLLFTITTCGERCATSFVGMYAMRMRDAFQASGVDMRAHEVKGEWEKTGAKRWLYSLGTDKDKEKVNKILRKGKDVVMAQEKRGVSTFKLLKEYENLRQDIERERVKDMGVENPFQDVAKAIGDAQESDDGLQSEPNLLPGRTLLRAVEKVVRESFDPIDWQGPDRDWPGADASISTLPPRQRPLQSCGINGLVSDDPDDESACTSFVQLKRTKPMDFKWYSRSNEFEKPKYEWPQQVRCIMSNGTIRERSMGPFYGEISDRLSMLKQHTIKQNIAADNTLDFVNISWQFMAKAMNICDWYWDEEKRILVKGYSDHNDYKKDCDRIDRELDNWKAIIKEGMETPINSGDLSKKELRYATIGEHLLRQWKEGPGIMVSKTPSDERMEGSLLAPHTTDNASHINYLNARIADAAKHRAEIESKWNHDTAPQDVFRARRELLAHIDVLEDLKIEIETLNRQEETGQSPIFTDKKTRRELSLWERERSEEMRLWERKPGGENNRQSSDARTK</sequence>
<proteinExistence type="predicted"/>
<dbReference type="RefSeq" id="XP_001548942.1">
    <property type="nucleotide sequence ID" value="XM_001548892.2"/>
</dbReference>
<dbReference type="VEuPathDB" id="FungiDB:Bcin07g03450"/>